<reference evidence="6" key="1">
    <citation type="submission" date="2021-04" db="EMBL/GenBank/DDBJ databases">
        <title>Phycicoccus avicenniae sp. nov., a novel endophytic actinomycetes isolated from branch of Avicennia mariana.</title>
        <authorList>
            <person name="Tuo L."/>
        </authorList>
    </citation>
    <scope>NUCLEOTIDE SEQUENCE</scope>
    <source>
        <strain evidence="6">BSK3Z-2</strain>
    </source>
</reference>
<comment type="caution">
    <text evidence="6">The sequence shown here is derived from an EMBL/GenBank/DDBJ whole genome shotgun (WGS) entry which is preliminary data.</text>
</comment>
<comment type="similarity">
    <text evidence="2">Belongs to the glycosyltransferase 2 family.</text>
</comment>
<dbReference type="AlphaFoldDB" id="A0A941HYF5"/>
<gene>
    <name evidence="6" type="ORF">KC207_00565</name>
</gene>
<dbReference type="InterPro" id="IPR027791">
    <property type="entry name" value="Galactosyl_T_C"/>
</dbReference>
<organism evidence="6 7">
    <name type="scientific">Phycicoccus avicenniae</name>
    <dbReference type="NCBI Taxonomy" id="2828860"/>
    <lineage>
        <taxon>Bacteria</taxon>
        <taxon>Bacillati</taxon>
        <taxon>Actinomycetota</taxon>
        <taxon>Actinomycetes</taxon>
        <taxon>Micrococcales</taxon>
        <taxon>Intrasporangiaceae</taxon>
        <taxon>Phycicoccus</taxon>
    </lineage>
</organism>
<keyword evidence="7" id="KW-1185">Reference proteome</keyword>
<dbReference type="InterPro" id="IPR029044">
    <property type="entry name" value="Nucleotide-diphossugar_trans"/>
</dbReference>
<comment type="pathway">
    <text evidence="1">Cell wall biogenesis; cell wall polysaccharide biosynthesis.</text>
</comment>
<dbReference type="EC" id="2.4.-.-" evidence="6"/>
<evidence type="ECO:0000313" key="7">
    <source>
        <dbReference type="Proteomes" id="UP000677016"/>
    </source>
</evidence>
<protein>
    <submittedName>
        <fullName evidence="6">Glycosyltransferase</fullName>
        <ecNumber evidence="6">2.4.-.-</ecNumber>
    </submittedName>
</protein>
<dbReference type="GO" id="GO:0016757">
    <property type="term" value="F:glycosyltransferase activity"/>
    <property type="evidence" value="ECO:0007669"/>
    <property type="project" value="UniProtKB-KW"/>
</dbReference>
<dbReference type="PANTHER" id="PTHR43179:SF12">
    <property type="entry name" value="GALACTOFURANOSYLTRANSFERASE GLFT2"/>
    <property type="match status" value="1"/>
</dbReference>
<keyword evidence="4 6" id="KW-0808">Transferase</keyword>
<evidence type="ECO:0000256" key="2">
    <source>
        <dbReference type="ARBA" id="ARBA00006739"/>
    </source>
</evidence>
<sequence length="295" mass="31796">MMPRVAVVTVVHGRHRHLRGQRWGLARQSRPADTHVVVAMGDPDVAAVLDDTPGPPAVVVDVPVEDDRLPLAAARNAGVEAARRSAADVVVLLDVDCVPAADLVERYVAALAPDVVRGRRPAVACGTVRYLDEETTARPRDDWDEDLLLRGSRPHPARPSPPEGAAVAGRDARLFWSLSFATTVEDWSAVGGFDEGYLGYGGEDTDFGQRVIAADGHLFWLGGGTAFHQHHGGGGLPVEHVDDIVTNGARFAGRWGWWPMQGWLDAFEDLGLVESDGRGGYAVTGRRSPRERSGR</sequence>
<dbReference type="SUPFAM" id="SSF53448">
    <property type="entry name" value="Nucleotide-diphospho-sugar transferases"/>
    <property type="match status" value="1"/>
</dbReference>
<proteinExistence type="inferred from homology"/>
<dbReference type="EMBL" id="JAGSNF010000001">
    <property type="protein sequence ID" value="MBR7741787.1"/>
    <property type="molecule type" value="Genomic_DNA"/>
</dbReference>
<feature type="domain" description="Galactosyltransferase C-terminal" evidence="5">
    <location>
        <begin position="177"/>
        <end position="223"/>
    </location>
</feature>
<dbReference type="PANTHER" id="PTHR43179">
    <property type="entry name" value="RHAMNOSYLTRANSFERASE WBBL"/>
    <property type="match status" value="1"/>
</dbReference>
<dbReference type="RefSeq" id="WP_211600956.1">
    <property type="nucleotide sequence ID" value="NZ_JAGSNF010000001.1"/>
</dbReference>
<accession>A0A941HYF5</accession>
<evidence type="ECO:0000313" key="6">
    <source>
        <dbReference type="EMBL" id="MBR7741787.1"/>
    </source>
</evidence>
<evidence type="ECO:0000256" key="3">
    <source>
        <dbReference type="ARBA" id="ARBA00022676"/>
    </source>
</evidence>
<evidence type="ECO:0000259" key="5">
    <source>
        <dbReference type="Pfam" id="PF02709"/>
    </source>
</evidence>
<evidence type="ECO:0000256" key="1">
    <source>
        <dbReference type="ARBA" id="ARBA00004776"/>
    </source>
</evidence>
<dbReference type="Proteomes" id="UP000677016">
    <property type="component" value="Unassembled WGS sequence"/>
</dbReference>
<name>A0A941HYF5_9MICO</name>
<dbReference type="Gene3D" id="3.90.550.10">
    <property type="entry name" value="Spore Coat Polysaccharide Biosynthesis Protein SpsA, Chain A"/>
    <property type="match status" value="1"/>
</dbReference>
<dbReference type="Pfam" id="PF02709">
    <property type="entry name" value="Glyco_transf_7C"/>
    <property type="match status" value="1"/>
</dbReference>
<evidence type="ECO:0000256" key="4">
    <source>
        <dbReference type="ARBA" id="ARBA00022679"/>
    </source>
</evidence>
<keyword evidence="3 6" id="KW-0328">Glycosyltransferase</keyword>